<protein>
    <submittedName>
        <fullName evidence="1">Spore gernimation protein GerQ</fullName>
    </submittedName>
</protein>
<dbReference type="PANTHER" id="PTHR39183:SF1">
    <property type="entry name" value="SPORE COAT PROTEIN F-LIKE PROTEIN YHCQ"/>
    <property type="match status" value="1"/>
</dbReference>
<evidence type="ECO:0000313" key="1">
    <source>
        <dbReference type="EMBL" id="RRJ62765.1"/>
    </source>
</evidence>
<dbReference type="PANTHER" id="PTHR39183">
    <property type="entry name" value="SPORE COAT PROTEIN F-LIKE PROTEIN YHCQ"/>
    <property type="match status" value="1"/>
</dbReference>
<organism evidence="1 2">
    <name type="scientific">Paenibacillus oralis</name>
    <dbReference type="NCBI Taxonomy" id="2490856"/>
    <lineage>
        <taxon>Bacteria</taxon>
        <taxon>Bacillati</taxon>
        <taxon>Bacillota</taxon>
        <taxon>Bacilli</taxon>
        <taxon>Bacillales</taxon>
        <taxon>Paenibacillaceae</taxon>
        <taxon>Paenibacillus</taxon>
    </lineage>
</organism>
<dbReference type="InterPro" id="IPR012851">
    <property type="entry name" value="Spore_coat_CotF-like"/>
</dbReference>
<name>A0A3P3TXB1_9BACL</name>
<comment type="caution">
    <text evidence="1">The sequence shown here is derived from an EMBL/GenBank/DDBJ whole genome shotgun (WGS) entry which is preliminary data.</text>
</comment>
<dbReference type="Proteomes" id="UP000267017">
    <property type="component" value="Unassembled WGS sequence"/>
</dbReference>
<evidence type="ECO:0000313" key="2">
    <source>
        <dbReference type="Proteomes" id="UP000267017"/>
    </source>
</evidence>
<gene>
    <name evidence="1" type="ORF">EHV15_07285</name>
</gene>
<proteinExistence type="predicted"/>
<reference evidence="1 2" key="1">
    <citation type="submission" date="2018-11" db="EMBL/GenBank/DDBJ databases">
        <title>Genome sequencing of Paenibacillus sp. KCOM 3021 (= ChDC PVNT-B20).</title>
        <authorList>
            <person name="Kook J.-K."/>
            <person name="Park S.-N."/>
            <person name="Lim Y.K."/>
        </authorList>
    </citation>
    <scope>NUCLEOTIDE SEQUENCE [LARGE SCALE GENOMIC DNA]</scope>
    <source>
        <strain evidence="1 2">KCOM 3021</strain>
    </source>
</reference>
<dbReference type="OrthoDB" id="1913674at2"/>
<dbReference type="AlphaFoldDB" id="A0A3P3TXB1"/>
<sequence length="82" mass="9354">MMKTQTLAPHESMDLHEMLNFKTLCLAKSKLMQGLVFDQELKDLMQKDVVQSIQAIQDLQAIYAKVPFQAPVPESRPEPILN</sequence>
<keyword evidence="2" id="KW-1185">Reference proteome</keyword>
<dbReference type="EMBL" id="RRCN01000001">
    <property type="protein sequence ID" value="RRJ62765.1"/>
    <property type="molecule type" value="Genomic_DNA"/>
</dbReference>
<accession>A0A3P3TXB1</accession>